<dbReference type="Proteomes" id="UP000050280">
    <property type="component" value="Unassembled WGS sequence"/>
</dbReference>
<dbReference type="PROSITE" id="PS51257">
    <property type="entry name" value="PROKAR_LIPOPROTEIN"/>
    <property type="match status" value="1"/>
</dbReference>
<dbReference type="RefSeq" id="WP_054557600.1">
    <property type="nucleotide sequence ID" value="NZ_LDJX01000001.1"/>
</dbReference>
<accession>A0A0P7AYT4</accession>
<comment type="caution">
    <text evidence="2">The sequence shown here is derived from an EMBL/GenBank/DDBJ whole genome shotgun (WGS) entry which is preliminary data.</text>
</comment>
<evidence type="ECO:0000313" key="2">
    <source>
        <dbReference type="EMBL" id="KPM33400.1"/>
    </source>
</evidence>
<dbReference type="AlphaFoldDB" id="A0A0P7AYT4"/>
<proteinExistence type="predicted"/>
<dbReference type="OrthoDB" id="1453686at2"/>
<evidence type="ECO:0000256" key="1">
    <source>
        <dbReference type="SAM" id="Phobius"/>
    </source>
</evidence>
<protein>
    <recommendedName>
        <fullName evidence="4">Lipoprotein</fullName>
    </recommendedName>
</protein>
<dbReference type="EMBL" id="LDJX01000001">
    <property type="protein sequence ID" value="KPM33400.1"/>
    <property type="molecule type" value="Genomic_DNA"/>
</dbReference>
<keyword evidence="3" id="KW-1185">Reference proteome</keyword>
<gene>
    <name evidence="2" type="ORF">I595_303</name>
</gene>
<keyword evidence="1" id="KW-0472">Membrane</keyword>
<evidence type="ECO:0000313" key="3">
    <source>
        <dbReference type="Proteomes" id="UP000050280"/>
    </source>
</evidence>
<keyword evidence="1" id="KW-0812">Transmembrane</keyword>
<feature type="transmembrane region" description="Helical" evidence="1">
    <location>
        <begin position="40"/>
        <end position="62"/>
    </location>
</feature>
<sequence length="76" mass="8333">MGPRKKKWLIQGGVGASLFGAGLCGCIESGFLKHQPDVLWYQWAGWGTLSLVVTLFGLVLLIKAGRLEPDEHHKDT</sequence>
<dbReference type="STRING" id="1300341.I595_303"/>
<keyword evidence="1" id="KW-1133">Transmembrane helix</keyword>
<name>A0A0P7AYT4_9FLAO</name>
<evidence type="ECO:0008006" key="4">
    <source>
        <dbReference type="Google" id="ProtNLM"/>
    </source>
</evidence>
<organism evidence="2 3">
    <name type="scientific">Croceitalea dokdonensis DOKDO 023</name>
    <dbReference type="NCBI Taxonomy" id="1300341"/>
    <lineage>
        <taxon>Bacteria</taxon>
        <taxon>Pseudomonadati</taxon>
        <taxon>Bacteroidota</taxon>
        <taxon>Flavobacteriia</taxon>
        <taxon>Flavobacteriales</taxon>
        <taxon>Flavobacteriaceae</taxon>
        <taxon>Croceitalea</taxon>
    </lineage>
</organism>
<reference evidence="2 3" key="1">
    <citation type="submission" date="2015-09" db="EMBL/GenBank/DDBJ databases">
        <title>Genome sequence of the marine flavobacterium Croceitalea dokdonensis DOKDO 023 that contains proton- and sodium-pumping rhodopsins.</title>
        <authorList>
            <person name="Kwon S.-K."/>
            <person name="Lee H.K."/>
            <person name="Kwak M.-J."/>
            <person name="Kim J.F."/>
        </authorList>
    </citation>
    <scope>NUCLEOTIDE SEQUENCE [LARGE SCALE GENOMIC DNA]</scope>
    <source>
        <strain evidence="2 3">DOKDO 023</strain>
    </source>
</reference>